<dbReference type="GO" id="GO:0045732">
    <property type="term" value="P:positive regulation of protein catabolic process"/>
    <property type="evidence" value="ECO:0007669"/>
    <property type="project" value="TreeGrafter"/>
</dbReference>
<dbReference type="Gene3D" id="3.40.630.60">
    <property type="match status" value="1"/>
</dbReference>
<accession>A0A1Y1UR59</accession>
<dbReference type="InParanoid" id="A0A1Y1UR59"/>
<dbReference type="GO" id="GO:0075523">
    <property type="term" value="P:viral translational frameshifting"/>
    <property type="evidence" value="ECO:0007669"/>
    <property type="project" value="UniProtKB-KW"/>
</dbReference>
<comment type="function">
    <text evidence="1">Ornithine decarboxylase (ODC) antizyme protein that negatively regulates ODC activity and intracellular polyamine biosynthesis in response to increased intracellular polyamine levels. Binds to ODC monomers, inhibiting the assembly of the functional ODC homodimer, and targets the monomers for ubiquitin-independent proteolytic destruction by the 26S proteasome.</text>
</comment>
<sequence length="349" mass="37991">MSRNIRQMTSSNRNLGPAGALGSASKGAPDILPSLFSTTIHHDIDNPTCPALAVARVGGTGGQIYVYSDEPVDSVSGPPRGVRDSLMSYLLSCSHPATVKQDSRIHQPVPQDHHTLPLTPPSSYTPNVNIPQASAVVNHLDRRQSLPLTPDSIPTDEPMIQSLPSPQTCPSPPPRMTTHVSIQLVNDLFPRQASQFDTCTHALEIVTPPDHITQGFILDHQLYGRSVYIHLRPPHSASDRPEDLSANFSEVLRPHDPSRMRGTSPDDDLAESQALDIRESLTALLDLASDSLDAKNLILVLDKSDRDLGGLDELLHSLMFVGGQVVRPGLLEGGWDWDSNRWVLVGIEL</sequence>
<comment type="caution">
    <text evidence="7">The sequence shown here is derived from an EMBL/GenBank/DDBJ whole genome shotgun (WGS) entry which is preliminary data.</text>
</comment>
<evidence type="ECO:0000313" key="8">
    <source>
        <dbReference type="Proteomes" id="UP000193218"/>
    </source>
</evidence>
<protein>
    <recommendedName>
        <fullName evidence="4">Ornithine decarboxylase antizyme</fullName>
    </recommendedName>
</protein>
<dbReference type="PANTHER" id="PTHR10279">
    <property type="entry name" value="ORNITHINE DECARBOXYLASE ANTIZYME"/>
    <property type="match status" value="1"/>
</dbReference>
<comment type="similarity">
    <text evidence="2">Belongs to the ODC antizyme family.</text>
</comment>
<evidence type="ECO:0000256" key="1">
    <source>
        <dbReference type="ARBA" id="ARBA00002307"/>
    </source>
</evidence>
<dbReference type="InterPro" id="IPR016181">
    <property type="entry name" value="Acyl_CoA_acyltransferase"/>
</dbReference>
<organism evidence="7 8">
    <name type="scientific">Kockovaella imperatae</name>
    <dbReference type="NCBI Taxonomy" id="4999"/>
    <lineage>
        <taxon>Eukaryota</taxon>
        <taxon>Fungi</taxon>
        <taxon>Dikarya</taxon>
        <taxon>Basidiomycota</taxon>
        <taxon>Agaricomycotina</taxon>
        <taxon>Tremellomycetes</taxon>
        <taxon>Tremellales</taxon>
        <taxon>Cuniculitremaceae</taxon>
        <taxon>Kockovaella</taxon>
    </lineage>
</organism>
<keyword evidence="5" id="KW-0688">Ribosomal frameshifting</keyword>
<dbReference type="PANTHER" id="PTHR10279:SF10">
    <property type="entry name" value="ORNITHINE DECARBOXYLASE ANTIZYME"/>
    <property type="match status" value="1"/>
</dbReference>
<dbReference type="OrthoDB" id="5959761at2759"/>
<proteinExistence type="inferred from homology"/>
<evidence type="ECO:0000256" key="3">
    <source>
        <dbReference type="ARBA" id="ARBA00011486"/>
    </source>
</evidence>
<name>A0A1Y1UR59_9TREE</name>
<reference evidence="7 8" key="1">
    <citation type="submission" date="2017-03" db="EMBL/GenBank/DDBJ databases">
        <title>Widespread Adenine N6-methylation of Active Genes in Fungi.</title>
        <authorList>
            <consortium name="DOE Joint Genome Institute"/>
            <person name="Mondo S.J."/>
            <person name="Dannebaum R.O."/>
            <person name="Kuo R.C."/>
            <person name="Louie K.B."/>
            <person name="Bewick A.J."/>
            <person name="Labutti K."/>
            <person name="Haridas S."/>
            <person name="Kuo A."/>
            <person name="Salamov A."/>
            <person name="Ahrendt S.R."/>
            <person name="Lau R."/>
            <person name="Bowen B.P."/>
            <person name="Lipzen A."/>
            <person name="Sullivan W."/>
            <person name="Andreopoulos W.B."/>
            <person name="Clum A."/>
            <person name="Lindquist E."/>
            <person name="Daum C."/>
            <person name="Northen T.R."/>
            <person name="Ramamoorthy G."/>
            <person name="Schmitz R.J."/>
            <person name="Gryganskyi A."/>
            <person name="Culley D."/>
            <person name="Magnuson J."/>
            <person name="James T.Y."/>
            <person name="O'Malley M.A."/>
            <person name="Stajich J.E."/>
            <person name="Spatafora J.W."/>
            <person name="Visel A."/>
            <person name="Grigoriev I.V."/>
        </authorList>
    </citation>
    <scope>NUCLEOTIDE SEQUENCE [LARGE SCALE GENOMIC DNA]</scope>
    <source>
        <strain evidence="7 8">NRRL Y-17943</strain>
    </source>
</reference>
<dbReference type="InterPro" id="IPR038581">
    <property type="entry name" value="ODC_AZ_sf"/>
</dbReference>
<evidence type="ECO:0000256" key="2">
    <source>
        <dbReference type="ARBA" id="ARBA00008796"/>
    </source>
</evidence>
<evidence type="ECO:0000256" key="6">
    <source>
        <dbReference type="SAM" id="MobiDB-lite"/>
    </source>
</evidence>
<dbReference type="GO" id="GO:0005737">
    <property type="term" value="C:cytoplasm"/>
    <property type="evidence" value="ECO:0007669"/>
    <property type="project" value="TreeGrafter"/>
</dbReference>
<dbReference type="GO" id="GO:0008073">
    <property type="term" value="F:ornithine decarboxylase inhibitor activity"/>
    <property type="evidence" value="ECO:0007669"/>
    <property type="project" value="InterPro"/>
</dbReference>
<dbReference type="Proteomes" id="UP000193218">
    <property type="component" value="Unassembled WGS sequence"/>
</dbReference>
<dbReference type="GO" id="GO:0005634">
    <property type="term" value="C:nucleus"/>
    <property type="evidence" value="ECO:0007669"/>
    <property type="project" value="TreeGrafter"/>
</dbReference>
<dbReference type="InterPro" id="IPR002993">
    <property type="entry name" value="ODC_AZ"/>
</dbReference>
<evidence type="ECO:0000313" key="7">
    <source>
        <dbReference type="EMBL" id="ORX40469.1"/>
    </source>
</evidence>
<dbReference type="SUPFAM" id="SSF55729">
    <property type="entry name" value="Acyl-CoA N-acyltransferases (Nat)"/>
    <property type="match status" value="1"/>
</dbReference>
<feature type="region of interest" description="Disordered" evidence="6">
    <location>
        <begin position="1"/>
        <end position="24"/>
    </location>
</feature>
<dbReference type="STRING" id="4999.A0A1Y1UR59"/>
<dbReference type="GeneID" id="33559458"/>
<dbReference type="RefSeq" id="XP_021874148.1">
    <property type="nucleotide sequence ID" value="XM_022017649.1"/>
</dbReference>
<dbReference type="AlphaFoldDB" id="A0A1Y1UR59"/>
<feature type="compositionally biased region" description="Polar residues" evidence="6">
    <location>
        <begin position="1"/>
        <end position="14"/>
    </location>
</feature>
<comment type="subunit">
    <text evidence="3">Interacts with ODC and thereby sterically blocks ODC homodimerization.</text>
</comment>
<evidence type="ECO:0000256" key="4">
    <source>
        <dbReference type="ARBA" id="ARBA00017712"/>
    </source>
</evidence>
<evidence type="ECO:0000256" key="5">
    <source>
        <dbReference type="ARBA" id="ARBA00022758"/>
    </source>
</evidence>
<gene>
    <name evidence="7" type="ORF">BD324DRAFT_647399</name>
</gene>
<dbReference type="Pfam" id="PF02100">
    <property type="entry name" value="ODC_AZ"/>
    <property type="match status" value="1"/>
</dbReference>
<keyword evidence="8" id="KW-1185">Reference proteome</keyword>
<dbReference type="EMBL" id="NBSH01000001">
    <property type="protein sequence ID" value="ORX40469.1"/>
    <property type="molecule type" value="Genomic_DNA"/>
</dbReference>